<feature type="repeat" description="WD" evidence="5">
    <location>
        <begin position="346"/>
        <end position="387"/>
    </location>
</feature>
<keyword evidence="4" id="KW-0677">Repeat</keyword>
<dbReference type="InterPro" id="IPR001680">
    <property type="entry name" value="WD40_rpt"/>
</dbReference>
<accession>A0A0L7RJH3</accession>
<name>A0A0L7RJH3_9HYME</name>
<sequence>MFSDRSLEAVSFNSQLSTTKSQQSTDVQTTEIVYDDKPVQTIETRTVETQTITEEKKKPDINYGRLAQFLNRVAPSILEALDESCGTNAFEDYEPKTDEDTLTTTQLLQKIHSTNESDSKMKVSDISWSIGGGTLVVSHGISYHQTWCDHLSKLQLYNQTKEGNFTENPNKTLETNACVTTLAYHPTEPSIIAAGLFNGDVLVWNLRGDDGSMTPTTICTHGDSVSQIYWKARTINDVSLLVSSSKDGYIFIHRMVANFTIARVYKRLKVVKEHNPIESSRPRSAGGTRERAVESGLCITTFDFSSRDPIFFIVGTLCGGIYKCSLDRIAPIEGDETLMDPVIDEYERHEGSITCIKCSPIHNLFVTSSTDKELRIYDFEEHTCLRSISTENTIVGLTWMIGNQDILASYGAGSNIGLYNVTDGKVITNVNFESTNRENTSCLRVNSKKGMVAIGDAQGNIEIWKIPRQLF</sequence>
<evidence type="ECO:0000256" key="4">
    <source>
        <dbReference type="ARBA" id="ARBA00022737"/>
    </source>
</evidence>
<evidence type="ECO:0000313" key="6">
    <source>
        <dbReference type="EMBL" id="KOC71025.1"/>
    </source>
</evidence>
<evidence type="ECO:0000256" key="1">
    <source>
        <dbReference type="ARBA" id="ARBA00004496"/>
    </source>
</evidence>
<reference evidence="6 7" key="1">
    <citation type="submission" date="2015-07" db="EMBL/GenBank/DDBJ databases">
        <title>The genome of Habropoda laboriosa.</title>
        <authorList>
            <person name="Pan H."/>
            <person name="Kapheim K."/>
        </authorList>
    </citation>
    <scope>NUCLEOTIDE SEQUENCE [LARGE SCALE GENOMIC DNA]</scope>
    <source>
        <strain evidence="6">0110345459</strain>
    </source>
</reference>
<dbReference type="PANTHER" id="PTHR12442:SF26">
    <property type="entry name" value="CYTOPLASMIC DYNEIN 2 INTERMEDIATE CHAIN 2"/>
    <property type="match status" value="1"/>
</dbReference>
<dbReference type="STRING" id="597456.A0A0L7RJH3"/>
<dbReference type="InterPro" id="IPR050687">
    <property type="entry name" value="Dynein_IC"/>
</dbReference>
<dbReference type="Proteomes" id="UP000053825">
    <property type="component" value="Unassembled WGS sequence"/>
</dbReference>
<protein>
    <submittedName>
        <fullName evidence="6">WD repeat-containing protein 34</fullName>
    </submittedName>
</protein>
<evidence type="ECO:0000313" key="7">
    <source>
        <dbReference type="Proteomes" id="UP000053825"/>
    </source>
</evidence>
<evidence type="ECO:0000256" key="5">
    <source>
        <dbReference type="PROSITE-ProRule" id="PRU00221"/>
    </source>
</evidence>
<gene>
    <name evidence="6" type="ORF">WH47_05011</name>
</gene>
<keyword evidence="7" id="KW-1185">Reference proteome</keyword>
<dbReference type="PANTHER" id="PTHR12442">
    <property type="entry name" value="DYNEIN INTERMEDIATE CHAIN"/>
    <property type="match status" value="1"/>
</dbReference>
<dbReference type="Pfam" id="PF00400">
    <property type="entry name" value="WD40"/>
    <property type="match status" value="1"/>
</dbReference>
<dbReference type="SUPFAM" id="SSF50978">
    <property type="entry name" value="WD40 repeat-like"/>
    <property type="match status" value="1"/>
</dbReference>
<keyword evidence="3 5" id="KW-0853">WD repeat</keyword>
<dbReference type="PROSITE" id="PS50082">
    <property type="entry name" value="WD_REPEATS_2"/>
    <property type="match status" value="1"/>
</dbReference>
<evidence type="ECO:0000256" key="2">
    <source>
        <dbReference type="ARBA" id="ARBA00022490"/>
    </source>
</evidence>
<dbReference type="AlphaFoldDB" id="A0A0L7RJH3"/>
<keyword evidence="2" id="KW-0963">Cytoplasm</keyword>
<dbReference type="InterPro" id="IPR036322">
    <property type="entry name" value="WD40_repeat_dom_sf"/>
</dbReference>
<organism evidence="6 7">
    <name type="scientific">Habropoda laboriosa</name>
    <dbReference type="NCBI Taxonomy" id="597456"/>
    <lineage>
        <taxon>Eukaryota</taxon>
        <taxon>Metazoa</taxon>
        <taxon>Ecdysozoa</taxon>
        <taxon>Arthropoda</taxon>
        <taxon>Hexapoda</taxon>
        <taxon>Insecta</taxon>
        <taxon>Pterygota</taxon>
        <taxon>Neoptera</taxon>
        <taxon>Endopterygota</taxon>
        <taxon>Hymenoptera</taxon>
        <taxon>Apocrita</taxon>
        <taxon>Aculeata</taxon>
        <taxon>Apoidea</taxon>
        <taxon>Anthophila</taxon>
        <taxon>Apidae</taxon>
        <taxon>Habropoda</taxon>
    </lineage>
</organism>
<dbReference type="OrthoDB" id="445052at2759"/>
<dbReference type="GO" id="GO:0042073">
    <property type="term" value="P:intraciliary transport"/>
    <property type="evidence" value="ECO:0007669"/>
    <property type="project" value="TreeGrafter"/>
</dbReference>
<dbReference type="Gene3D" id="2.130.10.10">
    <property type="entry name" value="YVTN repeat-like/Quinoprotein amine dehydrogenase"/>
    <property type="match status" value="2"/>
</dbReference>
<dbReference type="GO" id="GO:0097014">
    <property type="term" value="C:ciliary plasm"/>
    <property type="evidence" value="ECO:0007669"/>
    <property type="project" value="TreeGrafter"/>
</dbReference>
<dbReference type="InterPro" id="IPR015943">
    <property type="entry name" value="WD40/YVTN_repeat-like_dom_sf"/>
</dbReference>
<dbReference type="SMART" id="SM00320">
    <property type="entry name" value="WD40"/>
    <property type="match status" value="5"/>
</dbReference>
<dbReference type="GO" id="GO:0045503">
    <property type="term" value="F:dynein light chain binding"/>
    <property type="evidence" value="ECO:0007669"/>
    <property type="project" value="TreeGrafter"/>
</dbReference>
<dbReference type="GO" id="GO:0045504">
    <property type="term" value="F:dynein heavy chain binding"/>
    <property type="evidence" value="ECO:0007669"/>
    <property type="project" value="TreeGrafter"/>
</dbReference>
<proteinExistence type="predicted"/>
<dbReference type="EMBL" id="KQ414581">
    <property type="protein sequence ID" value="KOC71025.1"/>
    <property type="molecule type" value="Genomic_DNA"/>
</dbReference>
<evidence type="ECO:0000256" key="3">
    <source>
        <dbReference type="ARBA" id="ARBA00022574"/>
    </source>
</evidence>
<comment type="subcellular location">
    <subcellularLocation>
        <location evidence="1">Cytoplasm</location>
    </subcellularLocation>
</comment>
<dbReference type="GO" id="GO:0005868">
    <property type="term" value="C:cytoplasmic dynein complex"/>
    <property type="evidence" value="ECO:0007669"/>
    <property type="project" value="TreeGrafter"/>
</dbReference>